<keyword evidence="8" id="KW-1185">Reference proteome</keyword>
<proteinExistence type="predicted"/>
<organism evidence="7 8">
    <name type="scientific">Clonorchis sinensis</name>
    <name type="common">Chinese liver fluke</name>
    <dbReference type="NCBI Taxonomy" id="79923"/>
    <lineage>
        <taxon>Eukaryota</taxon>
        <taxon>Metazoa</taxon>
        <taxon>Spiralia</taxon>
        <taxon>Lophotrochozoa</taxon>
        <taxon>Platyhelminthes</taxon>
        <taxon>Trematoda</taxon>
        <taxon>Digenea</taxon>
        <taxon>Opisthorchiida</taxon>
        <taxon>Opisthorchiata</taxon>
        <taxon>Opisthorchiidae</taxon>
        <taxon>Clonorchis</taxon>
    </lineage>
</organism>
<dbReference type="Pfam" id="PF12796">
    <property type="entry name" value="Ank_2"/>
    <property type="match status" value="1"/>
</dbReference>
<dbReference type="SUPFAM" id="SSF48403">
    <property type="entry name" value="Ankyrin repeat"/>
    <property type="match status" value="1"/>
</dbReference>
<comment type="caution">
    <text evidence="7">The sequence shown here is derived from an EMBL/GenBank/DDBJ whole genome shotgun (WGS) entry which is preliminary data.</text>
</comment>
<feature type="repeat" description="ANK" evidence="5">
    <location>
        <begin position="162"/>
        <end position="194"/>
    </location>
</feature>
<sequence length="247" mass="27616">APCRTLMASNSLPFEDMFDQAVKHVPQLANGLDTETLLYFYARYKQATVGPCNTPKPGFFDFNGRKKWQAWSDLADMSEDQARREYVSRLFEVDPSWDPKDQSNKCAIYVSRMVCLDPEKADGECPDERDKPVFQAVKEGRVDLLQTILRDSPNVVNVTDSAMMTPLHWASDRGYTEIISTLLAHSADVNARDKDNQTPLHYACACGHLSGAKQLLQAGADLNAKDADGMSPLELAEDQFRSELMST</sequence>
<feature type="non-terminal residue" evidence="7">
    <location>
        <position position="1"/>
    </location>
</feature>
<dbReference type="GO" id="GO:0000062">
    <property type="term" value="F:fatty-acyl-CoA binding"/>
    <property type="evidence" value="ECO:0007669"/>
    <property type="project" value="InterPro"/>
</dbReference>
<dbReference type="Proteomes" id="UP000286415">
    <property type="component" value="Unassembled WGS sequence"/>
</dbReference>
<dbReference type="Pfam" id="PF00887">
    <property type="entry name" value="ACBP"/>
    <property type="match status" value="1"/>
</dbReference>
<dbReference type="SUPFAM" id="SSF47027">
    <property type="entry name" value="Acyl-CoA binding protein"/>
    <property type="match status" value="1"/>
</dbReference>
<accession>A0A8T1MGU1</accession>
<reference evidence="7 8" key="2">
    <citation type="journal article" date="2021" name="Genomics">
        <title>High-quality reference genome for Clonorchis sinensis.</title>
        <authorList>
            <person name="Young N.D."/>
            <person name="Stroehlein A.J."/>
            <person name="Kinkar L."/>
            <person name="Wang T."/>
            <person name="Sohn W.M."/>
            <person name="Chang B.C.H."/>
            <person name="Kaur P."/>
            <person name="Weisz D."/>
            <person name="Dudchenko O."/>
            <person name="Aiden E.L."/>
            <person name="Korhonen P.K."/>
            <person name="Gasser R.B."/>
        </authorList>
    </citation>
    <scope>NUCLEOTIDE SEQUENCE [LARGE SCALE GENOMIC DNA]</scope>
    <source>
        <strain evidence="7">Cs-k2</strain>
    </source>
</reference>
<keyword evidence="3 5" id="KW-0040">ANK repeat</keyword>
<dbReference type="PANTHER" id="PTHR24119:SF0">
    <property type="entry name" value="ACYL-COA-BINDING DOMAIN-CONTAINING PROTEIN 6"/>
    <property type="match status" value="1"/>
</dbReference>
<dbReference type="EMBL" id="NIRI02000042">
    <property type="protein sequence ID" value="KAG5448229.1"/>
    <property type="molecule type" value="Genomic_DNA"/>
</dbReference>
<evidence type="ECO:0000256" key="2">
    <source>
        <dbReference type="ARBA" id="ARBA00022737"/>
    </source>
</evidence>
<dbReference type="PROSITE" id="PS51228">
    <property type="entry name" value="ACB_2"/>
    <property type="match status" value="1"/>
</dbReference>
<feature type="domain" description="ACB" evidence="6">
    <location>
        <begin position="14"/>
        <end position="99"/>
    </location>
</feature>
<dbReference type="PANTHER" id="PTHR24119">
    <property type="entry name" value="ACYL-COA-BINDING DOMAIN-CONTAINING PROTEIN 6"/>
    <property type="match status" value="1"/>
</dbReference>
<dbReference type="SMART" id="SM00248">
    <property type="entry name" value="ANK"/>
    <property type="match status" value="3"/>
</dbReference>
<dbReference type="Gene3D" id="1.25.40.20">
    <property type="entry name" value="Ankyrin repeat-containing domain"/>
    <property type="match status" value="1"/>
</dbReference>
<evidence type="ECO:0000256" key="1">
    <source>
        <dbReference type="ARBA" id="ARBA00018419"/>
    </source>
</evidence>
<dbReference type="OrthoDB" id="4567at2759"/>
<evidence type="ECO:0000256" key="3">
    <source>
        <dbReference type="ARBA" id="ARBA00023043"/>
    </source>
</evidence>
<evidence type="ECO:0000313" key="8">
    <source>
        <dbReference type="Proteomes" id="UP000286415"/>
    </source>
</evidence>
<keyword evidence="2" id="KW-0677">Repeat</keyword>
<dbReference type="InterPro" id="IPR036770">
    <property type="entry name" value="Ankyrin_rpt-contain_sf"/>
</dbReference>
<dbReference type="InterPro" id="IPR000582">
    <property type="entry name" value="Acyl-CoA-binding_protein"/>
</dbReference>
<dbReference type="PROSITE" id="PS50088">
    <property type="entry name" value="ANK_REPEAT"/>
    <property type="match status" value="2"/>
</dbReference>
<keyword evidence="4" id="KW-0446">Lipid-binding</keyword>
<reference evidence="7 8" key="1">
    <citation type="journal article" date="2018" name="Biotechnol. Adv.">
        <title>Improved genomic resources and new bioinformatic workflow for the carcinogenic parasite Clonorchis sinensis: Biotechnological implications.</title>
        <authorList>
            <person name="Wang D."/>
            <person name="Korhonen P.K."/>
            <person name="Gasser R.B."/>
            <person name="Young N.D."/>
        </authorList>
    </citation>
    <scope>NUCLEOTIDE SEQUENCE [LARGE SCALE GENOMIC DNA]</scope>
    <source>
        <strain evidence="7">Cs-k2</strain>
    </source>
</reference>
<name>A0A8T1MGU1_CLOSI</name>
<evidence type="ECO:0000256" key="4">
    <source>
        <dbReference type="ARBA" id="ARBA00023121"/>
    </source>
</evidence>
<protein>
    <recommendedName>
        <fullName evidence="1">Acyl-CoA-binding domain-containing protein 6</fullName>
    </recommendedName>
</protein>
<dbReference type="PRINTS" id="PR00689">
    <property type="entry name" value="ACOABINDINGP"/>
</dbReference>
<gene>
    <name evidence="7" type="ORF">CSKR_105730</name>
</gene>
<evidence type="ECO:0000259" key="6">
    <source>
        <dbReference type="PROSITE" id="PS51228"/>
    </source>
</evidence>
<dbReference type="PROSITE" id="PS50297">
    <property type="entry name" value="ANK_REP_REGION"/>
    <property type="match status" value="2"/>
</dbReference>
<dbReference type="InterPro" id="IPR014352">
    <property type="entry name" value="FERM/acyl-CoA-bd_prot_sf"/>
</dbReference>
<evidence type="ECO:0000313" key="7">
    <source>
        <dbReference type="EMBL" id="KAG5448229.1"/>
    </source>
</evidence>
<dbReference type="InterPro" id="IPR002110">
    <property type="entry name" value="Ankyrin_rpt"/>
</dbReference>
<feature type="repeat" description="ANK" evidence="5">
    <location>
        <begin position="195"/>
        <end position="227"/>
    </location>
</feature>
<dbReference type="Gene3D" id="1.20.80.10">
    <property type="match status" value="1"/>
</dbReference>
<evidence type="ECO:0000256" key="5">
    <source>
        <dbReference type="PROSITE-ProRule" id="PRU00023"/>
    </source>
</evidence>
<dbReference type="PRINTS" id="PR01415">
    <property type="entry name" value="ANKYRIN"/>
</dbReference>
<dbReference type="InterPro" id="IPR035984">
    <property type="entry name" value="Acyl-CoA-binding_sf"/>
</dbReference>
<dbReference type="AlphaFoldDB" id="A0A8T1MGU1"/>